<name>A0ABQ9ZUP1_9CRUS</name>
<proteinExistence type="predicted"/>
<dbReference type="Proteomes" id="UP001234178">
    <property type="component" value="Unassembled WGS sequence"/>
</dbReference>
<evidence type="ECO:0000313" key="2">
    <source>
        <dbReference type="Proteomes" id="UP001234178"/>
    </source>
</evidence>
<gene>
    <name evidence="1" type="ORF">OUZ56_031591</name>
</gene>
<reference evidence="1 2" key="1">
    <citation type="journal article" date="2023" name="Nucleic Acids Res.">
        <title>The hologenome of Daphnia magna reveals possible DNA methylation and microbiome-mediated evolution of the host genome.</title>
        <authorList>
            <person name="Chaturvedi A."/>
            <person name="Li X."/>
            <person name="Dhandapani V."/>
            <person name="Marshall H."/>
            <person name="Kissane S."/>
            <person name="Cuenca-Cambronero M."/>
            <person name="Asole G."/>
            <person name="Calvet F."/>
            <person name="Ruiz-Romero M."/>
            <person name="Marangio P."/>
            <person name="Guigo R."/>
            <person name="Rago D."/>
            <person name="Mirbahai L."/>
            <person name="Eastwood N."/>
            <person name="Colbourne J.K."/>
            <person name="Zhou J."/>
            <person name="Mallon E."/>
            <person name="Orsini L."/>
        </authorList>
    </citation>
    <scope>NUCLEOTIDE SEQUENCE [LARGE SCALE GENOMIC DNA]</scope>
    <source>
        <strain evidence="1">LRV0_1</strain>
    </source>
</reference>
<keyword evidence="2" id="KW-1185">Reference proteome</keyword>
<evidence type="ECO:0000313" key="1">
    <source>
        <dbReference type="EMBL" id="KAK4016633.1"/>
    </source>
</evidence>
<sequence>MFPSMDHVQRHRTQAVVRAACHMSLLTSFSRLSARCMGRRSGDLRSSTKLHLSISLSTLSEMKANGPNIINQGDDQVPLLRHVMQQVVQAPLHAVTDT</sequence>
<dbReference type="EMBL" id="JAOYFB010000005">
    <property type="protein sequence ID" value="KAK4016633.1"/>
    <property type="molecule type" value="Genomic_DNA"/>
</dbReference>
<accession>A0ABQ9ZUP1</accession>
<organism evidence="1 2">
    <name type="scientific">Daphnia magna</name>
    <dbReference type="NCBI Taxonomy" id="35525"/>
    <lineage>
        <taxon>Eukaryota</taxon>
        <taxon>Metazoa</taxon>
        <taxon>Ecdysozoa</taxon>
        <taxon>Arthropoda</taxon>
        <taxon>Crustacea</taxon>
        <taxon>Branchiopoda</taxon>
        <taxon>Diplostraca</taxon>
        <taxon>Cladocera</taxon>
        <taxon>Anomopoda</taxon>
        <taxon>Daphniidae</taxon>
        <taxon>Daphnia</taxon>
    </lineage>
</organism>
<comment type="caution">
    <text evidence="1">The sequence shown here is derived from an EMBL/GenBank/DDBJ whole genome shotgun (WGS) entry which is preliminary data.</text>
</comment>
<protein>
    <submittedName>
        <fullName evidence="1">Uncharacterized protein</fullName>
    </submittedName>
</protein>